<evidence type="ECO:0000256" key="5">
    <source>
        <dbReference type="ARBA" id="ARBA00022723"/>
    </source>
</evidence>
<evidence type="ECO:0000313" key="13">
    <source>
        <dbReference type="EMBL" id="MCT7945337.1"/>
    </source>
</evidence>
<dbReference type="NCBIfam" id="NF041645">
    <property type="entry name" value="prot_kin_PA4780"/>
    <property type="match status" value="1"/>
</dbReference>
<dbReference type="SUPFAM" id="SSF56112">
    <property type="entry name" value="Protein kinase-like (PK-like)"/>
    <property type="match status" value="1"/>
</dbReference>
<evidence type="ECO:0000256" key="7">
    <source>
        <dbReference type="ARBA" id="ARBA00022777"/>
    </source>
</evidence>
<organism evidence="13 14">
    <name type="scientific">Shewanella septentrionalis</name>
    <dbReference type="NCBI Taxonomy" id="2952223"/>
    <lineage>
        <taxon>Bacteria</taxon>
        <taxon>Pseudomonadati</taxon>
        <taxon>Pseudomonadota</taxon>
        <taxon>Gammaproteobacteria</taxon>
        <taxon>Alteromonadales</taxon>
        <taxon>Shewanellaceae</taxon>
        <taxon>Shewanella</taxon>
    </lineage>
</organism>
<dbReference type="Gene3D" id="3.30.200.20">
    <property type="entry name" value="Phosphorylase Kinase, domain 1"/>
    <property type="match status" value="1"/>
</dbReference>
<gene>
    <name evidence="13" type="ORF">NE536_08115</name>
</gene>
<name>A0A9X2WTP2_9GAMM</name>
<keyword evidence="6" id="KW-0547">Nucleotide-binding</keyword>
<evidence type="ECO:0000313" key="14">
    <source>
        <dbReference type="Proteomes" id="UP001155604"/>
    </source>
</evidence>
<dbReference type="GO" id="GO:0046872">
    <property type="term" value="F:metal ion binding"/>
    <property type="evidence" value="ECO:0007669"/>
    <property type="project" value="UniProtKB-KW"/>
</dbReference>
<dbReference type="PROSITE" id="PS01245">
    <property type="entry name" value="RIO1"/>
    <property type="match status" value="1"/>
</dbReference>
<evidence type="ECO:0000256" key="9">
    <source>
        <dbReference type="ARBA" id="ARBA00022842"/>
    </source>
</evidence>
<comment type="catalytic activity">
    <reaction evidence="11">
        <text>L-seryl-[protein] + ATP = O-phospho-L-seryl-[protein] + ADP + H(+)</text>
        <dbReference type="Rhea" id="RHEA:17989"/>
        <dbReference type="Rhea" id="RHEA-COMP:9863"/>
        <dbReference type="Rhea" id="RHEA-COMP:11604"/>
        <dbReference type="ChEBI" id="CHEBI:15378"/>
        <dbReference type="ChEBI" id="CHEBI:29999"/>
        <dbReference type="ChEBI" id="CHEBI:30616"/>
        <dbReference type="ChEBI" id="CHEBI:83421"/>
        <dbReference type="ChEBI" id="CHEBI:456216"/>
        <dbReference type="EC" id="2.7.11.1"/>
    </reaction>
</comment>
<dbReference type="InterPro" id="IPR000687">
    <property type="entry name" value="RIO_kinase"/>
</dbReference>
<dbReference type="Proteomes" id="UP001155604">
    <property type="component" value="Unassembled WGS sequence"/>
</dbReference>
<dbReference type="PANTHER" id="PTHR45723">
    <property type="entry name" value="SERINE/THREONINE-PROTEIN KINASE RIO1"/>
    <property type="match status" value="1"/>
</dbReference>
<sequence>MKTPKRIQPLVDEGLVDEVISQLMSGKEATVYVVRSGDDIRCAKVYKEADKRSFKQAVLYQEGRKVRNSRRARAMEKGSKFGRDQQEEAWQNAEVEALYRLANAGVRVPTPYGCFDGVLLMELVTDADGHVAPRLNDVSMSAEKALKDHALVMTYVKRMLCAGLVHGDLSEFNVLVDSEGPVIIDLPQAVDAAANNHAKWMLARDVNNMTQYYGLYAPELLKTQYAKEIWALFEAGELKPETPLTGEFTEVLVEADVSAVLEEIQAAFEEAQERKQRIQEANEEDY</sequence>
<reference evidence="13" key="1">
    <citation type="journal article" date="2023" name="Int. J. Syst. Evol. Microbiol.">
        <title>&lt;i&gt;Shewanella septentrionalis&lt;/i&gt; sp. nov. and &lt;i&gt;Shewanella holmiensis&lt;/i&gt; sp. nov., isolated from Baltic Sea water and sediments.</title>
        <authorList>
            <person name="Martin-Rodriguez A.J."/>
            <person name="Thorell K."/>
            <person name="Joffre E."/>
            <person name="Jensie-Markopoulos S."/>
            <person name="Moore E.R.B."/>
            <person name="Sjoling A."/>
        </authorList>
    </citation>
    <scope>NUCLEOTIDE SEQUENCE</scope>
    <source>
        <strain evidence="13">SP1W3</strain>
    </source>
</reference>
<evidence type="ECO:0000256" key="4">
    <source>
        <dbReference type="ARBA" id="ARBA00022679"/>
    </source>
</evidence>
<keyword evidence="14" id="KW-1185">Reference proteome</keyword>
<dbReference type="InterPro" id="IPR051272">
    <property type="entry name" value="RIO-type_Ser/Thr_kinase"/>
</dbReference>
<evidence type="ECO:0000256" key="11">
    <source>
        <dbReference type="ARBA" id="ARBA00048679"/>
    </source>
</evidence>
<dbReference type="InterPro" id="IPR048148">
    <property type="entry name" value="Prot_kin_PA4780"/>
</dbReference>
<dbReference type="GO" id="GO:0005524">
    <property type="term" value="F:ATP binding"/>
    <property type="evidence" value="ECO:0007669"/>
    <property type="project" value="UniProtKB-KW"/>
</dbReference>
<dbReference type="Pfam" id="PF01163">
    <property type="entry name" value="RIO1"/>
    <property type="match status" value="1"/>
</dbReference>
<evidence type="ECO:0000256" key="10">
    <source>
        <dbReference type="ARBA" id="ARBA00047899"/>
    </source>
</evidence>
<proteinExistence type="inferred from homology"/>
<evidence type="ECO:0000256" key="1">
    <source>
        <dbReference type="ARBA" id="ARBA00009196"/>
    </source>
</evidence>
<dbReference type="AlphaFoldDB" id="A0A9X2WTP2"/>
<comment type="similarity">
    <text evidence="1">Belongs to the protein kinase superfamily. RIO-type Ser/Thr kinase family.</text>
</comment>
<comment type="caution">
    <text evidence="13">The sequence shown here is derived from an EMBL/GenBank/DDBJ whole genome shotgun (WGS) entry which is preliminary data.</text>
</comment>
<keyword evidence="7 13" id="KW-0418">Kinase</keyword>
<dbReference type="GO" id="GO:0004674">
    <property type="term" value="F:protein serine/threonine kinase activity"/>
    <property type="evidence" value="ECO:0007669"/>
    <property type="project" value="UniProtKB-KW"/>
</dbReference>
<dbReference type="SMART" id="SM00090">
    <property type="entry name" value="RIO"/>
    <property type="match status" value="1"/>
</dbReference>
<dbReference type="EC" id="2.7.11.1" evidence="2"/>
<dbReference type="Gene3D" id="1.10.510.10">
    <property type="entry name" value="Transferase(Phosphotransferase) domain 1"/>
    <property type="match status" value="1"/>
</dbReference>
<evidence type="ECO:0000256" key="2">
    <source>
        <dbReference type="ARBA" id="ARBA00012513"/>
    </source>
</evidence>
<evidence type="ECO:0000256" key="6">
    <source>
        <dbReference type="ARBA" id="ARBA00022741"/>
    </source>
</evidence>
<dbReference type="InterPro" id="IPR018935">
    <property type="entry name" value="RIO_kinase_CS"/>
</dbReference>
<evidence type="ECO:0000256" key="8">
    <source>
        <dbReference type="ARBA" id="ARBA00022840"/>
    </source>
</evidence>
<evidence type="ECO:0000259" key="12">
    <source>
        <dbReference type="SMART" id="SM00090"/>
    </source>
</evidence>
<evidence type="ECO:0000256" key="3">
    <source>
        <dbReference type="ARBA" id="ARBA00022527"/>
    </source>
</evidence>
<dbReference type="InterPro" id="IPR011009">
    <property type="entry name" value="Kinase-like_dom_sf"/>
</dbReference>
<accession>A0A9X2WTP2</accession>
<comment type="catalytic activity">
    <reaction evidence="10">
        <text>L-threonyl-[protein] + ATP = O-phospho-L-threonyl-[protein] + ADP + H(+)</text>
        <dbReference type="Rhea" id="RHEA:46608"/>
        <dbReference type="Rhea" id="RHEA-COMP:11060"/>
        <dbReference type="Rhea" id="RHEA-COMP:11605"/>
        <dbReference type="ChEBI" id="CHEBI:15378"/>
        <dbReference type="ChEBI" id="CHEBI:30013"/>
        <dbReference type="ChEBI" id="CHEBI:30616"/>
        <dbReference type="ChEBI" id="CHEBI:61977"/>
        <dbReference type="ChEBI" id="CHEBI:456216"/>
        <dbReference type="EC" id="2.7.11.1"/>
    </reaction>
</comment>
<dbReference type="InterPro" id="IPR018934">
    <property type="entry name" value="RIO_dom"/>
</dbReference>
<dbReference type="RefSeq" id="WP_106649407.1">
    <property type="nucleotide sequence ID" value="NZ_JAMTCC010000011.1"/>
</dbReference>
<protein>
    <recommendedName>
        <fullName evidence="2">non-specific serine/threonine protein kinase</fullName>
        <ecNumber evidence="2">2.7.11.1</ecNumber>
    </recommendedName>
</protein>
<keyword evidence="8" id="KW-0067">ATP-binding</keyword>
<keyword evidence="9" id="KW-0460">Magnesium</keyword>
<keyword evidence="3" id="KW-0723">Serine/threonine-protein kinase</keyword>
<dbReference type="EMBL" id="JAMTCC010000011">
    <property type="protein sequence ID" value="MCT7945337.1"/>
    <property type="molecule type" value="Genomic_DNA"/>
</dbReference>
<keyword evidence="4" id="KW-0808">Transferase</keyword>
<keyword evidence="5" id="KW-0479">Metal-binding</keyword>
<feature type="domain" description="RIO kinase" evidence="12">
    <location>
        <begin position="2"/>
        <end position="228"/>
    </location>
</feature>